<protein>
    <recommendedName>
        <fullName evidence="21">Integrin beta</fullName>
    </recommendedName>
</protein>
<dbReference type="GO" id="GO:0005925">
    <property type="term" value="C:focal adhesion"/>
    <property type="evidence" value="ECO:0007669"/>
    <property type="project" value="TreeGrafter"/>
</dbReference>
<evidence type="ECO:0008006" key="21">
    <source>
        <dbReference type="Google" id="ProtNLM"/>
    </source>
</evidence>
<dbReference type="Pfam" id="PF18372">
    <property type="entry name" value="I-EGF_1"/>
    <property type="match status" value="1"/>
</dbReference>
<dbReference type="SUPFAM" id="SSF57196">
    <property type="entry name" value="EGF/Laminin"/>
    <property type="match status" value="2"/>
</dbReference>
<keyword evidence="8" id="KW-0677">Repeat</keyword>
<dbReference type="InterPro" id="IPR040622">
    <property type="entry name" value="EGF_integrin_1"/>
</dbReference>
<keyword evidence="12" id="KW-1133">Transmembrane helix</keyword>
<evidence type="ECO:0000256" key="2">
    <source>
        <dbReference type="ARBA" id="ARBA00007449"/>
    </source>
</evidence>
<keyword evidence="16" id="KW-0325">Glycoprotein</keyword>
<comment type="subcellular location">
    <subcellularLocation>
        <location evidence="1">Cell membrane</location>
        <topology evidence="1">Single-pass type I membrane protein</topology>
    </subcellularLocation>
</comment>
<dbReference type="EMBL" id="JAFBMS010000008">
    <property type="protein sequence ID" value="KAG9350376.1"/>
    <property type="molecule type" value="Genomic_DNA"/>
</dbReference>
<keyword evidence="14" id="KW-0472">Membrane</keyword>
<gene>
    <name evidence="19" type="ORF">JZ751_026731</name>
</gene>
<dbReference type="Pfam" id="PF23105">
    <property type="entry name" value="EGF_integrin"/>
    <property type="match status" value="1"/>
</dbReference>
<keyword evidence="7" id="KW-0732">Signal</keyword>
<evidence type="ECO:0000256" key="7">
    <source>
        <dbReference type="ARBA" id="ARBA00022729"/>
    </source>
</evidence>
<dbReference type="Pfam" id="PF00362">
    <property type="entry name" value="Integrin_beta"/>
    <property type="match status" value="1"/>
</dbReference>
<dbReference type="FunFam" id="2.10.25.10:FF:000036">
    <property type="entry name" value="Integrin beta"/>
    <property type="match status" value="1"/>
</dbReference>
<comment type="similarity">
    <text evidence="2">Belongs to the integrin beta chain family.</text>
</comment>
<dbReference type="GO" id="GO:0005178">
    <property type="term" value="F:integrin binding"/>
    <property type="evidence" value="ECO:0007669"/>
    <property type="project" value="TreeGrafter"/>
</dbReference>
<evidence type="ECO:0000256" key="16">
    <source>
        <dbReference type="ARBA" id="ARBA00023180"/>
    </source>
</evidence>
<dbReference type="InterPro" id="IPR036465">
    <property type="entry name" value="vWFA_dom_sf"/>
</dbReference>
<evidence type="ECO:0000313" key="19">
    <source>
        <dbReference type="EMBL" id="KAG9350376.1"/>
    </source>
</evidence>
<dbReference type="Gene3D" id="2.10.25.10">
    <property type="entry name" value="Laminin"/>
    <property type="match status" value="3"/>
</dbReference>
<evidence type="ECO:0000256" key="12">
    <source>
        <dbReference type="ARBA" id="ARBA00022989"/>
    </source>
</evidence>
<dbReference type="InterPro" id="IPR002369">
    <property type="entry name" value="Integrin_bsu_VWA"/>
</dbReference>
<keyword evidence="10" id="KW-0460">Magnesium</keyword>
<dbReference type="GO" id="GO:0046872">
    <property type="term" value="F:metal ion binding"/>
    <property type="evidence" value="ECO:0007669"/>
    <property type="project" value="UniProtKB-KW"/>
</dbReference>
<dbReference type="Pfam" id="PF07965">
    <property type="entry name" value="Integrin_B_tail"/>
    <property type="match status" value="1"/>
</dbReference>
<dbReference type="PROSITE" id="PS00243">
    <property type="entry name" value="I_EGF_1"/>
    <property type="match status" value="1"/>
</dbReference>
<evidence type="ECO:0000256" key="6">
    <source>
        <dbReference type="ARBA" id="ARBA00022723"/>
    </source>
</evidence>
<sequence length="611" mass="67880">MGGLLTCVKETLNRCQAAKDSSCSVCIQSGKGCSYCSDENKQINVKLNQSQVAPQHMRMRLAPGEEHDVEMHVFEPTRGPLDLYILMDFSNSMSDDLDNLKRMGDELDFYSSTTVIFEKRNYEPVLSLPSARLKQPWPNSDPPFSFKNVIKLTDDINDFRKKLQKERISGNLDAPEGGFDAILQTAVCQENIGWRPHSTHLLVFSTESAFHYEADGANVLAGILPRNDEACHLTADGTYTHYIQQDYPSVPTLVRLLGKHNIIPIFAVTNHSISYYQSIRSKISMRAEDMPKALKAEFLSAGGKVAEYGNFLIKPGETGTFKVRVKALDKYGEEHVCQLPEEDREGTMRVKPTTFSTAFNIDAGVLCQTCECEKLPVKKAERCSRNGDLVCGKCRCDDGWLGSYCNCSSGAVTDNKGCIEPGASLPCSGHGDCLCGTCVCSSHQYEGPYCQYDKTQCPRFAGFLCNDRGSCYLGQCACDEGWEGLSCECPKSNQTCLDSKGAQVGICEAKRSCVQCKAWKTGERKEGDRCAKECNFEIQLVKELPDKKDVIETCTFRDEDDDCTYHYTVDYPVNASSVHKVLVREKKGELSICVPIFVCACVCVCLCVKER</sequence>
<evidence type="ECO:0000256" key="8">
    <source>
        <dbReference type="ARBA" id="ARBA00022737"/>
    </source>
</evidence>
<keyword evidence="9" id="KW-0106">Calcium</keyword>
<dbReference type="Proteomes" id="UP000824540">
    <property type="component" value="Unassembled WGS sequence"/>
</dbReference>
<dbReference type="Gene3D" id="4.10.1240.30">
    <property type="match status" value="1"/>
</dbReference>
<dbReference type="SUPFAM" id="SSF53300">
    <property type="entry name" value="vWA-like"/>
    <property type="match status" value="1"/>
</dbReference>
<evidence type="ECO:0000256" key="14">
    <source>
        <dbReference type="ARBA" id="ARBA00023136"/>
    </source>
</evidence>
<dbReference type="Gene3D" id="3.30.1680.10">
    <property type="entry name" value="ligand-binding face of the semaphorins, domain 2"/>
    <property type="match status" value="1"/>
</dbReference>
<keyword evidence="3" id="KW-1003">Cell membrane</keyword>
<comment type="caution">
    <text evidence="19">The sequence shown here is derived from an EMBL/GenBank/DDBJ whole genome shotgun (WGS) entry which is preliminary data.</text>
</comment>
<keyword evidence="13" id="KW-0401">Integrin</keyword>
<evidence type="ECO:0000313" key="20">
    <source>
        <dbReference type="Proteomes" id="UP000824540"/>
    </source>
</evidence>
<dbReference type="InterPro" id="IPR012896">
    <property type="entry name" value="Integrin_bsu_tail"/>
</dbReference>
<dbReference type="Pfam" id="PF23106">
    <property type="entry name" value="EGF_Teneurin"/>
    <property type="match status" value="1"/>
</dbReference>
<keyword evidence="15" id="KW-1015">Disulfide bond</keyword>
<evidence type="ECO:0000256" key="5">
    <source>
        <dbReference type="ARBA" id="ARBA00022692"/>
    </source>
</evidence>
<dbReference type="GO" id="GO:0008305">
    <property type="term" value="C:integrin complex"/>
    <property type="evidence" value="ECO:0007669"/>
    <property type="project" value="TreeGrafter"/>
</dbReference>
<dbReference type="SMART" id="SM00187">
    <property type="entry name" value="INB"/>
    <property type="match status" value="1"/>
</dbReference>
<feature type="domain" description="Integrin beta subunit VWA" evidence="17">
    <location>
        <begin position="22"/>
        <end position="370"/>
    </location>
</feature>
<dbReference type="Gene3D" id="3.40.50.410">
    <property type="entry name" value="von Willebrand factor, type A domain"/>
    <property type="match status" value="1"/>
</dbReference>
<dbReference type="GO" id="GO:0098609">
    <property type="term" value="P:cell-cell adhesion"/>
    <property type="evidence" value="ECO:0007669"/>
    <property type="project" value="TreeGrafter"/>
</dbReference>
<evidence type="ECO:0000256" key="13">
    <source>
        <dbReference type="ARBA" id="ARBA00023037"/>
    </source>
</evidence>
<evidence type="ECO:0000256" key="4">
    <source>
        <dbReference type="ARBA" id="ARBA00022536"/>
    </source>
</evidence>
<dbReference type="InterPro" id="IPR036349">
    <property type="entry name" value="Integrin_bsu_tail_dom_sf"/>
</dbReference>
<dbReference type="AlphaFoldDB" id="A0A8T2PF73"/>
<dbReference type="SUPFAM" id="SSF69687">
    <property type="entry name" value="Integrin beta tail domain"/>
    <property type="match status" value="1"/>
</dbReference>
<keyword evidence="11" id="KW-0130">Cell adhesion</keyword>
<evidence type="ECO:0000256" key="9">
    <source>
        <dbReference type="ARBA" id="ARBA00022837"/>
    </source>
</evidence>
<evidence type="ECO:0000256" key="1">
    <source>
        <dbReference type="ARBA" id="ARBA00004251"/>
    </source>
</evidence>
<dbReference type="GO" id="GO:0016477">
    <property type="term" value="P:cell migration"/>
    <property type="evidence" value="ECO:0007669"/>
    <property type="project" value="TreeGrafter"/>
</dbReference>
<evidence type="ECO:0000256" key="3">
    <source>
        <dbReference type="ARBA" id="ARBA00022475"/>
    </source>
</evidence>
<dbReference type="SMART" id="SM01242">
    <property type="entry name" value="Integrin_B_tail"/>
    <property type="match status" value="1"/>
</dbReference>
<keyword evidence="20" id="KW-1185">Reference proteome</keyword>
<name>A0A8T2PF73_9TELE</name>
<feature type="domain" description="Integrin beta subunit tail" evidence="18">
    <location>
        <begin position="507"/>
        <end position="595"/>
    </location>
</feature>
<keyword evidence="4" id="KW-0245">EGF-like domain</keyword>
<dbReference type="FunFam" id="3.40.50.410:FF:000036">
    <property type="entry name" value="Integrin beta"/>
    <property type="match status" value="1"/>
</dbReference>
<dbReference type="PANTHER" id="PTHR10082">
    <property type="entry name" value="INTEGRIN BETA SUBUNIT"/>
    <property type="match status" value="1"/>
</dbReference>
<dbReference type="InterPro" id="IPR057073">
    <property type="entry name" value="EGF_integrin_2"/>
</dbReference>
<dbReference type="OrthoDB" id="8930534at2759"/>
<dbReference type="GO" id="GO:0033627">
    <property type="term" value="P:cell adhesion mediated by integrin"/>
    <property type="evidence" value="ECO:0007669"/>
    <property type="project" value="TreeGrafter"/>
</dbReference>
<reference evidence="19" key="1">
    <citation type="thesis" date="2021" institute="BYU ScholarsArchive" country="Provo, UT, USA">
        <title>Applications of and Algorithms for Genome Assembly and Genomic Analyses with an Emphasis on Marine Teleosts.</title>
        <authorList>
            <person name="Pickett B.D."/>
        </authorList>
    </citation>
    <scope>NUCLEOTIDE SEQUENCE</scope>
    <source>
        <strain evidence="19">HI-2016</strain>
    </source>
</reference>
<evidence type="ECO:0000256" key="10">
    <source>
        <dbReference type="ARBA" id="ARBA00022842"/>
    </source>
</evidence>
<evidence type="ECO:0000256" key="15">
    <source>
        <dbReference type="ARBA" id="ARBA00023157"/>
    </source>
</evidence>
<evidence type="ECO:0000259" key="17">
    <source>
        <dbReference type="SMART" id="SM00187"/>
    </source>
</evidence>
<dbReference type="GO" id="GO:0007160">
    <property type="term" value="P:cell-matrix adhesion"/>
    <property type="evidence" value="ECO:0007669"/>
    <property type="project" value="TreeGrafter"/>
</dbReference>
<proteinExistence type="inferred from homology"/>
<evidence type="ECO:0000259" key="18">
    <source>
        <dbReference type="SMART" id="SM01242"/>
    </source>
</evidence>
<accession>A0A8T2PF73</accession>
<evidence type="ECO:0000256" key="11">
    <source>
        <dbReference type="ARBA" id="ARBA00022889"/>
    </source>
</evidence>
<dbReference type="GO" id="GO:0007229">
    <property type="term" value="P:integrin-mediated signaling pathway"/>
    <property type="evidence" value="ECO:0007669"/>
    <property type="project" value="UniProtKB-KW"/>
</dbReference>
<organism evidence="19 20">
    <name type="scientific">Albula glossodonta</name>
    <name type="common">roundjaw bonefish</name>
    <dbReference type="NCBI Taxonomy" id="121402"/>
    <lineage>
        <taxon>Eukaryota</taxon>
        <taxon>Metazoa</taxon>
        <taxon>Chordata</taxon>
        <taxon>Craniata</taxon>
        <taxon>Vertebrata</taxon>
        <taxon>Euteleostomi</taxon>
        <taxon>Actinopterygii</taxon>
        <taxon>Neopterygii</taxon>
        <taxon>Teleostei</taxon>
        <taxon>Albuliformes</taxon>
        <taxon>Albulidae</taxon>
        <taxon>Albula</taxon>
    </lineage>
</organism>
<dbReference type="InterPro" id="IPR057243">
    <property type="entry name" value="Integrin_I-EGF_CS"/>
</dbReference>
<keyword evidence="6" id="KW-0479">Metal-binding</keyword>
<dbReference type="InterPro" id="IPR015812">
    <property type="entry name" value="Integrin_bsu"/>
</dbReference>
<keyword evidence="5" id="KW-0812">Transmembrane</keyword>
<dbReference type="PANTHER" id="PTHR10082:SF42">
    <property type="entry name" value="INTEGRIN BETA-4"/>
    <property type="match status" value="1"/>
</dbReference>
<dbReference type="GO" id="GO:0009986">
    <property type="term" value="C:cell surface"/>
    <property type="evidence" value="ECO:0007669"/>
    <property type="project" value="TreeGrafter"/>
</dbReference>